<dbReference type="SUPFAM" id="SSF56349">
    <property type="entry name" value="DNA breaking-rejoining enzymes"/>
    <property type="match status" value="1"/>
</dbReference>
<dbReference type="InterPro" id="IPR050090">
    <property type="entry name" value="Tyrosine_recombinase_XerCD"/>
</dbReference>
<evidence type="ECO:0000313" key="6">
    <source>
        <dbReference type="Proteomes" id="UP000184694"/>
    </source>
</evidence>
<dbReference type="InterPro" id="IPR010998">
    <property type="entry name" value="Integrase_recombinase_N"/>
</dbReference>
<dbReference type="Gene3D" id="1.10.150.130">
    <property type="match status" value="1"/>
</dbReference>
<evidence type="ECO:0000256" key="3">
    <source>
        <dbReference type="ARBA" id="ARBA00023172"/>
    </source>
</evidence>
<dbReference type="Gene3D" id="1.10.443.10">
    <property type="entry name" value="Intergrase catalytic core"/>
    <property type="match status" value="1"/>
</dbReference>
<dbReference type="GO" id="GO:0006310">
    <property type="term" value="P:DNA recombination"/>
    <property type="evidence" value="ECO:0007669"/>
    <property type="project" value="UniProtKB-KW"/>
</dbReference>
<dbReference type="Proteomes" id="UP000184694">
    <property type="component" value="Unassembled WGS sequence"/>
</dbReference>
<protein>
    <submittedName>
        <fullName evidence="5">Site-specific recombinase XerD</fullName>
    </submittedName>
</protein>
<accession>A0A1N6FCT0</accession>
<comment type="similarity">
    <text evidence="1">Belongs to the 'phage' integrase family.</text>
</comment>
<dbReference type="PANTHER" id="PTHR30349">
    <property type="entry name" value="PHAGE INTEGRASE-RELATED"/>
    <property type="match status" value="1"/>
</dbReference>
<gene>
    <name evidence="5" type="ORF">SAMN02745161_1246</name>
</gene>
<evidence type="ECO:0000313" key="5">
    <source>
        <dbReference type="EMBL" id="SIN93078.1"/>
    </source>
</evidence>
<dbReference type="Pfam" id="PF00589">
    <property type="entry name" value="Phage_integrase"/>
    <property type="match status" value="1"/>
</dbReference>
<dbReference type="PANTHER" id="PTHR30349:SF64">
    <property type="entry name" value="PROPHAGE INTEGRASE INTD-RELATED"/>
    <property type="match status" value="1"/>
</dbReference>
<sequence>MVNEILSSHSSCFHLFQVKNPNKGDKIMRPTVETAWNLYKELKLPSVRKPKTDIRVWEMHIAPYLGAKELDAVKSIDVLRLRAQIEAKQLSPQSVHHVLGLLRRILRKAIQWELYSGPLPVFEMPKVQNERTRFLTLKEAAVLLSELKRRSDLWYDISLFALSTGLRSGEIFHLLPEHINLSAKTVAIVDTKSDNRVVPLNDAALSIAEAYLARNTGSYLFTTIYGNKIQFAGKLFRRAVETCGLNDGIQDRRQRVVFHTLRHTFASWLVQGGTPLAVVSQLLGHSDIKMTLRYAHLAPEQGRKAVSYLNDYLDNVCTSTVFL</sequence>
<dbReference type="STRING" id="1121457.SAMN02745161_1246"/>
<keyword evidence="6" id="KW-1185">Reference proteome</keyword>
<dbReference type="GO" id="GO:0015074">
    <property type="term" value="P:DNA integration"/>
    <property type="evidence" value="ECO:0007669"/>
    <property type="project" value="InterPro"/>
</dbReference>
<evidence type="ECO:0000259" key="4">
    <source>
        <dbReference type="PROSITE" id="PS51898"/>
    </source>
</evidence>
<keyword evidence="3" id="KW-0233">DNA recombination</keyword>
<dbReference type="PROSITE" id="PS51898">
    <property type="entry name" value="TYR_RECOMBINASE"/>
    <property type="match status" value="1"/>
</dbReference>
<proteinExistence type="inferred from homology"/>
<dbReference type="CDD" id="cd00796">
    <property type="entry name" value="INT_Rci_Hp1_C"/>
    <property type="match status" value="1"/>
</dbReference>
<dbReference type="InterPro" id="IPR011010">
    <property type="entry name" value="DNA_brk_join_enz"/>
</dbReference>
<dbReference type="InterPro" id="IPR013762">
    <property type="entry name" value="Integrase-like_cat_sf"/>
</dbReference>
<dbReference type="EMBL" id="FSRG01000004">
    <property type="protein sequence ID" value="SIN93078.1"/>
    <property type="molecule type" value="Genomic_DNA"/>
</dbReference>
<name>A0A1N6FCT0_9BACT</name>
<dbReference type="RefSeq" id="WP_245796711.1">
    <property type="nucleotide sequence ID" value="NZ_FSRG01000004.1"/>
</dbReference>
<evidence type="ECO:0000256" key="1">
    <source>
        <dbReference type="ARBA" id="ARBA00008857"/>
    </source>
</evidence>
<dbReference type="GO" id="GO:0003677">
    <property type="term" value="F:DNA binding"/>
    <property type="evidence" value="ECO:0007669"/>
    <property type="project" value="UniProtKB-KW"/>
</dbReference>
<keyword evidence="2" id="KW-0238">DNA-binding</keyword>
<dbReference type="AlphaFoldDB" id="A0A1N6FCT0"/>
<feature type="domain" description="Tyr recombinase" evidence="4">
    <location>
        <begin position="130"/>
        <end position="307"/>
    </location>
</feature>
<reference evidence="6" key="1">
    <citation type="submission" date="2016-11" db="EMBL/GenBank/DDBJ databases">
        <authorList>
            <person name="Varghese N."/>
            <person name="Submissions S."/>
        </authorList>
    </citation>
    <scope>NUCLEOTIDE SEQUENCE [LARGE SCALE GENOMIC DNA]</scope>
    <source>
        <strain evidence="6">DSM 17456</strain>
    </source>
</reference>
<dbReference type="InterPro" id="IPR002104">
    <property type="entry name" value="Integrase_catalytic"/>
</dbReference>
<organism evidence="5 6">
    <name type="scientific">Halodesulfovibrio marinisediminis DSM 17456</name>
    <dbReference type="NCBI Taxonomy" id="1121457"/>
    <lineage>
        <taxon>Bacteria</taxon>
        <taxon>Pseudomonadati</taxon>
        <taxon>Thermodesulfobacteriota</taxon>
        <taxon>Desulfovibrionia</taxon>
        <taxon>Desulfovibrionales</taxon>
        <taxon>Desulfovibrionaceae</taxon>
        <taxon>Halodesulfovibrio</taxon>
    </lineage>
</organism>
<evidence type="ECO:0000256" key="2">
    <source>
        <dbReference type="ARBA" id="ARBA00023125"/>
    </source>
</evidence>